<dbReference type="InterPro" id="IPR008984">
    <property type="entry name" value="SMAD_FHA_dom_sf"/>
</dbReference>
<dbReference type="PROSITE" id="PS50245">
    <property type="entry name" value="CAP_GLY_2"/>
    <property type="match status" value="1"/>
</dbReference>
<feature type="region of interest" description="Disordered" evidence="12">
    <location>
        <begin position="816"/>
        <end position="836"/>
    </location>
</feature>
<dbReference type="Gene3D" id="2.30.30.190">
    <property type="entry name" value="CAP Gly-rich-like domain"/>
    <property type="match status" value="1"/>
</dbReference>
<dbReference type="Pfam" id="PF12473">
    <property type="entry name" value="DUF3694"/>
    <property type="match status" value="2"/>
</dbReference>
<evidence type="ECO:0000256" key="8">
    <source>
        <dbReference type="ARBA" id="ARBA00023175"/>
    </source>
</evidence>
<dbReference type="SMART" id="SM01052">
    <property type="entry name" value="CAP_GLY"/>
    <property type="match status" value="1"/>
</dbReference>
<dbReference type="Ensembl" id="ENSACLT00000085279.1">
    <property type="protein sequence ID" value="ENSACLP00000052443.1"/>
    <property type="gene ID" value="ENSACLG00000008995.2"/>
</dbReference>
<dbReference type="InterPro" id="IPR019821">
    <property type="entry name" value="Kinesin_motor_CS"/>
</dbReference>
<dbReference type="InterPro" id="IPR036859">
    <property type="entry name" value="CAP-Gly_dom_sf"/>
</dbReference>
<accession>A0AAX7T6H6</accession>
<dbReference type="GO" id="GO:0003777">
    <property type="term" value="F:microtubule motor activity"/>
    <property type="evidence" value="ECO:0007669"/>
    <property type="project" value="InterPro"/>
</dbReference>
<feature type="compositionally biased region" description="Polar residues" evidence="12">
    <location>
        <begin position="1467"/>
        <end position="1492"/>
    </location>
</feature>
<dbReference type="Pfam" id="PF01302">
    <property type="entry name" value="CAP_GLY"/>
    <property type="match status" value="1"/>
</dbReference>
<dbReference type="InterPro" id="IPR022140">
    <property type="entry name" value="Kinesin-like_KIF1-typ"/>
</dbReference>
<feature type="compositionally biased region" description="Gly residues" evidence="12">
    <location>
        <begin position="1685"/>
        <end position="1694"/>
    </location>
</feature>
<dbReference type="PROSITE" id="PS00411">
    <property type="entry name" value="KINESIN_MOTOR_1"/>
    <property type="match status" value="1"/>
</dbReference>
<evidence type="ECO:0008006" key="17">
    <source>
        <dbReference type="Google" id="ProtNLM"/>
    </source>
</evidence>
<dbReference type="FunFam" id="3.40.850.10:FF:000010">
    <property type="entry name" value="Kinesin family member 13A"/>
    <property type="match status" value="1"/>
</dbReference>
<dbReference type="PROSITE" id="PS00845">
    <property type="entry name" value="CAP_GLY_1"/>
    <property type="match status" value="1"/>
</dbReference>
<evidence type="ECO:0000313" key="15">
    <source>
        <dbReference type="Ensembl" id="ENSACLP00000052443.1"/>
    </source>
</evidence>
<dbReference type="SMART" id="SM00129">
    <property type="entry name" value="KISc"/>
    <property type="match status" value="1"/>
</dbReference>
<evidence type="ECO:0000256" key="3">
    <source>
        <dbReference type="ARBA" id="ARBA00022553"/>
    </source>
</evidence>
<reference evidence="16" key="2">
    <citation type="submission" date="2023-03" db="EMBL/GenBank/DDBJ databases">
        <authorList>
            <consortium name="Wellcome Sanger Institute Data Sharing"/>
        </authorList>
    </citation>
    <scope>NUCLEOTIDE SEQUENCE [LARGE SCALE GENOMIC DNA]</scope>
</reference>
<comment type="similarity">
    <text evidence="10">Belongs to the TRAFAC class myosin-kinesin ATPase superfamily. Kinesin family.</text>
</comment>
<evidence type="ECO:0000256" key="4">
    <source>
        <dbReference type="ARBA" id="ARBA00022701"/>
    </source>
</evidence>
<dbReference type="GO" id="GO:0005874">
    <property type="term" value="C:microtubule"/>
    <property type="evidence" value="ECO:0007669"/>
    <property type="project" value="UniProtKB-KW"/>
</dbReference>
<keyword evidence="3" id="KW-0597">Phosphoprotein</keyword>
<dbReference type="InterPro" id="IPR001752">
    <property type="entry name" value="Kinesin_motor_dom"/>
</dbReference>
<dbReference type="Pfam" id="PF12423">
    <property type="entry name" value="KIF1B"/>
    <property type="match status" value="1"/>
</dbReference>
<evidence type="ECO:0000256" key="11">
    <source>
        <dbReference type="SAM" id="Coils"/>
    </source>
</evidence>
<organism evidence="15 16">
    <name type="scientific">Astatotilapia calliptera</name>
    <name type="common">Eastern happy</name>
    <name type="synonym">Chromis callipterus</name>
    <dbReference type="NCBI Taxonomy" id="8154"/>
    <lineage>
        <taxon>Eukaryota</taxon>
        <taxon>Metazoa</taxon>
        <taxon>Chordata</taxon>
        <taxon>Craniata</taxon>
        <taxon>Vertebrata</taxon>
        <taxon>Euteleostomi</taxon>
        <taxon>Actinopterygii</taxon>
        <taxon>Neopterygii</taxon>
        <taxon>Teleostei</taxon>
        <taxon>Neoteleostei</taxon>
        <taxon>Acanthomorphata</taxon>
        <taxon>Ovalentaria</taxon>
        <taxon>Cichlomorphae</taxon>
        <taxon>Cichliformes</taxon>
        <taxon>Cichlidae</taxon>
        <taxon>African cichlids</taxon>
        <taxon>Pseudocrenilabrinae</taxon>
        <taxon>Haplochromini</taxon>
        <taxon>Astatotilapia</taxon>
    </lineage>
</organism>
<feature type="domain" description="CAP-Gly" evidence="14">
    <location>
        <begin position="1603"/>
        <end position="1645"/>
    </location>
</feature>
<dbReference type="FunFam" id="2.60.200.20:FF:000002">
    <property type="entry name" value="Kinesin family member 13A"/>
    <property type="match status" value="1"/>
</dbReference>
<keyword evidence="9" id="KW-0206">Cytoskeleton</keyword>
<name>A0AAX7T6H6_ASTCA</name>
<protein>
    <recommendedName>
        <fullName evidence="17">Kinesin family member 13Bb</fullName>
    </recommendedName>
</protein>
<dbReference type="InterPro" id="IPR027417">
    <property type="entry name" value="P-loop_NTPase"/>
</dbReference>
<dbReference type="GeneTree" id="ENSGT00940000155500"/>
<dbReference type="SUPFAM" id="SSF74924">
    <property type="entry name" value="Cap-Gly domain"/>
    <property type="match status" value="1"/>
</dbReference>
<dbReference type="Pfam" id="PF16183">
    <property type="entry name" value="Kinesin_assoc"/>
    <property type="match status" value="1"/>
</dbReference>
<dbReference type="GO" id="GO:0045184">
    <property type="term" value="P:establishment of protein localization"/>
    <property type="evidence" value="ECO:0007669"/>
    <property type="project" value="UniProtKB-ARBA"/>
</dbReference>
<dbReference type="InterPro" id="IPR022164">
    <property type="entry name" value="Kinesin-like"/>
</dbReference>
<feature type="compositionally biased region" description="Polar residues" evidence="12">
    <location>
        <begin position="1437"/>
        <end position="1447"/>
    </location>
</feature>
<sequence>CVCVCVVAENAAILLHTCVACFLQVFAYDYCFWSMDDSQKDKFAGQDVVFQCLGESLLDNAFMGYNACIFAYGQTGSGKSYTMMGSSEQPGLIPRLCSSLFSRTEKEAREGESFTVEVSYMEIYNEKVRDLLDPKGSRQALRVREHKVLGPYVDGLSRLAVTSYEDIESLMSEGNKSRTVAATNMNEESSRSHAVFNIILTHTLMDLRSGTSGEKVSKLSLVDLAGSERAAKTGAAGERLKEGSNINKSLSTLGLVISALADHGAGKNKSKFVPYRDSVLTWLLKDSLGGNSRTAMVATISPAADNYDETLSTLRYADRAKNIVNHAVVNEDPNARIIRELREEVEKLKEQLTEAESMKAPELKERLEESEKLIQDMTVTWEDKLRKTEAIAQERQRQLESLGISLQSSGIRVVDDKCYLVNLNADPALNELLVYYLKDHTRVGSADSQDIQLCGMAIQAEHCVIDVTESHGVVLTPHRNAKTYVNGTEVVNPVQLHHGDRILWGNNHFFRCAINLPRQRVQKGGEEEEDAAMTKRSSSDCLEVGEPDACSDVSSERSFGYEFAQAEVMMKGMWNNDPLQSVLQTLEKQHQEEKRCALERQRQMYEQELQQLRQRVTPEKPSGVPGSATAAVLSAGSNKRVRRWSEDREAMITRSLRRLKEQIVRARLLAQEAGFIAEELNKRTEYLVTLQIPAANLDANRKRDAVLSEPAIQVRRKGKGKQIWALEKMENRLVDMRELYQEWKELDEDNPVMRSYFKRADPFFDEQENHSLIGVANVFLACLFYDVKLQYAVPIINQKGEVAGRLHIEVWRGTESCEEEGGGGPDKQLSSTDGDPHERRLRCVVKILQATGLPRHLSNFVFCQYRFWAQEEPVFTAPEVASSSSASASRDPQCTVVFDSTKELSVPVSEDFVEFLAEGAVAIEVYGHKQANHRRNLALWDLGVIQAKTRSLRERWSEVTRQLELWVKVMELNEAGEFTAVEVVPAKDVRTGGIFQLRQGQSRRVQVEVCPVPDSGTMPLVAASILSVSIGDVKVRQVHEEMDSYQEVDLERMREQWLVTLTQRQEYLDQQLQKIVCKADKSEDDVERESQLLECRLTLTEERNAVMVPSAGSGIPGAPVERVPVPGMETHTPALFLDLSADDFQSSLSAPLAGGQDALLSGEDEDDFFDLHIVKHYDPEVKAEASWDSTVHECPQLSRVAPADQRVYLTVRTVVQLSHPAHMQLVLRKRICVSVTGRQGFAQSLLKRMSQRSSVSGCGITFEVVSNIPGDIHGPEDREMLARLAASAEDEQSAASEAAIEKYLRSVLAVENILTLDRLRQVWKCGSPEISVPLPPPIIPETEDSTTSPVSEASSGYMSTSISTVTLSEVYTLSWDLPSSYGSRDGFETVLDEHEEENVVTQKFSPFSDTTQSDTLILDQSGPQELLKQTASDFIQDPSPSLIQASSPDPGPPVDLAAQASSKQQSTSDVPETNGASFLPSSSATSEVQQPAASVKPAKGPISSPKSGPSVANPFKIQKVKSSDLKSFLQILSEEEHDTPTLVNQPSSCGTGPNLSVPKESLEIISDTEDGDTAASAVLPEWLKEGEFVSVGANKSGTVRYLGPTDFAEGTWVGVELEVPAGKNDGSVAGKHYFHCNPGYGVLVRPDRVTRGDPKRHRQQQQKRRSAHLSGSSPNLAALTALAKGEGGTGSTGRGRGENRKSWNT</sequence>
<reference evidence="15" key="4">
    <citation type="submission" date="2025-09" db="UniProtKB">
        <authorList>
            <consortium name="Ensembl"/>
        </authorList>
    </citation>
    <scope>IDENTIFICATION</scope>
</reference>
<dbReference type="CDD" id="cd01365">
    <property type="entry name" value="KISc_KIF1A_KIF1B"/>
    <property type="match status" value="1"/>
</dbReference>
<dbReference type="Proteomes" id="UP000265100">
    <property type="component" value="Chromosome 15"/>
</dbReference>
<evidence type="ECO:0000256" key="6">
    <source>
        <dbReference type="ARBA" id="ARBA00022840"/>
    </source>
</evidence>
<dbReference type="GO" id="GO:0005524">
    <property type="term" value="F:ATP binding"/>
    <property type="evidence" value="ECO:0007669"/>
    <property type="project" value="UniProtKB-UniRule"/>
</dbReference>
<evidence type="ECO:0000259" key="13">
    <source>
        <dbReference type="PROSITE" id="PS50067"/>
    </source>
</evidence>
<feature type="compositionally biased region" description="Low complexity" evidence="12">
    <location>
        <begin position="1496"/>
        <end position="1510"/>
    </location>
</feature>
<evidence type="ECO:0000256" key="12">
    <source>
        <dbReference type="SAM" id="MobiDB-lite"/>
    </source>
</evidence>
<keyword evidence="4" id="KW-0493">Microtubule</keyword>
<evidence type="ECO:0000256" key="5">
    <source>
        <dbReference type="ARBA" id="ARBA00022741"/>
    </source>
</evidence>
<evidence type="ECO:0000313" key="16">
    <source>
        <dbReference type="Proteomes" id="UP000265100"/>
    </source>
</evidence>
<feature type="region of interest" description="Disordered" evidence="12">
    <location>
        <begin position="522"/>
        <end position="541"/>
    </location>
</feature>
<evidence type="ECO:0000256" key="1">
    <source>
        <dbReference type="ARBA" id="ARBA00004245"/>
    </source>
</evidence>
<evidence type="ECO:0000259" key="14">
    <source>
        <dbReference type="PROSITE" id="PS50245"/>
    </source>
</evidence>
<feature type="coiled-coil region" evidence="11">
    <location>
        <begin position="334"/>
        <end position="380"/>
    </location>
</feature>
<dbReference type="InterPro" id="IPR000938">
    <property type="entry name" value="CAP-Gly_domain"/>
</dbReference>
<keyword evidence="8 10" id="KW-0505">Motor protein</keyword>
<feature type="region of interest" description="Disordered" evidence="12">
    <location>
        <begin position="1334"/>
        <end position="1356"/>
    </location>
</feature>
<feature type="compositionally biased region" description="Polar residues" evidence="12">
    <location>
        <begin position="1345"/>
        <end position="1356"/>
    </location>
</feature>
<proteinExistence type="inferred from homology"/>
<dbReference type="GO" id="GO:0008017">
    <property type="term" value="F:microtubule binding"/>
    <property type="evidence" value="ECO:0007669"/>
    <property type="project" value="InterPro"/>
</dbReference>
<dbReference type="PANTHER" id="PTHR47117">
    <property type="entry name" value="STAR-RELATED LIPID TRANSFER PROTEIN 9"/>
    <property type="match status" value="1"/>
</dbReference>
<dbReference type="Gene3D" id="6.10.250.2520">
    <property type="match status" value="1"/>
</dbReference>
<feature type="compositionally biased region" description="Low complexity" evidence="12">
    <location>
        <begin position="1457"/>
        <end position="1466"/>
    </location>
</feature>
<feature type="domain" description="Kinesin motor" evidence="13">
    <location>
        <begin position="1"/>
        <end position="323"/>
    </location>
</feature>
<keyword evidence="16" id="KW-1185">Reference proteome</keyword>
<feature type="compositionally biased region" description="Basic and acidic residues" evidence="12">
    <location>
        <begin position="1695"/>
        <end position="1705"/>
    </location>
</feature>
<dbReference type="SUPFAM" id="SSF52540">
    <property type="entry name" value="P-loop containing nucleoside triphosphate hydrolases"/>
    <property type="match status" value="1"/>
</dbReference>
<feature type="region of interest" description="Disordered" evidence="12">
    <location>
        <begin position="1645"/>
        <end position="1705"/>
    </location>
</feature>
<dbReference type="Gene3D" id="2.60.200.20">
    <property type="match status" value="1"/>
</dbReference>
<reference evidence="15 16" key="1">
    <citation type="submission" date="2018-05" db="EMBL/GenBank/DDBJ databases">
        <authorList>
            <person name="Datahose"/>
        </authorList>
    </citation>
    <scope>NUCLEOTIDE SEQUENCE</scope>
</reference>
<feature type="binding site" evidence="10">
    <location>
        <begin position="73"/>
        <end position="80"/>
    </location>
    <ligand>
        <name>ATP</name>
        <dbReference type="ChEBI" id="CHEBI:30616"/>
    </ligand>
</feature>
<keyword evidence="7 11" id="KW-0175">Coiled coil</keyword>
<comment type="subcellular location">
    <subcellularLocation>
        <location evidence="1">Cytoplasm</location>
        <location evidence="1">Cytoskeleton</location>
    </subcellularLocation>
</comment>
<feature type="region of interest" description="Disordered" evidence="12">
    <location>
        <begin position="1437"/>
        <end position="1515"/>
    </location>
</feature>
<keyword evidence="5 10" id="KW-0547">Nucleotide-binding</keyword>
<dbReference type="InterPro" id="IPR000253">
    <property type="entry name" value="FHA_dom"/>
</dbReference>
<reference evidence="15" key="3">
    <citation type="submission" date="2025-08" db="UniProtKB">
        <authorList>
            <consortium name="Ensembl"/>
        </authorList>
    </citation>
    <scope>IDENTIFICATION</scope>
</reference>
<dbReference type="Pfam" id="PF00498">
    <property type="entry name" value="FHA"/>
    <property type="match status" value="1"/>
</dbReference>
<evidence type="ECO:0000256" key="10">
    <source>
        <dbReference type="PROSITE-ProRule" id="PRU00283"/>
    </source>
</evidence>
<dbReference type="PRINTS" id="PR00380">
    <property type="entry name" value="KINESINHEAVY"/>
</dbReference>
<dbReference type="Gene3D" id="3.40.850.10">
    <property type="entry name" value="Kinesin motor domain"/>
    <property type="match status" value="1"/>
</dbReference>
<keyword evidence="6 10" id="KW-0067">ATP-binding</keyword>
<dbReference type="GO" id="GO:0005737">
    <property type="term" value="C:cytoplasm"/>
    <property type="evidence" value="ECO:0007669"/>
    <property type="project" value="UniProtKB-ARBA"/>
</dbReference>
<evidence type="ECO:0000256" key="9">
    <source>
        <dbReference type="ARBA" id="ARBA00023212"/>
    </source>
</evidence>
<dbReference type="Pfam" id="PF00225">
    <property type="entry name" value="Kinesin"/>
    <property type="match status" value="1"/>
</dbReference>
<dbReference type="SUPFAM" id="SSF49879">
    <property type="entry name" value="SMAD/FHA domain"/>
    <property type="match status" value="1"/>
</dbReference>
<evidence type="ECO:0000256" key="7">
    <source>
        <dbReference type="ARBA" id="ARBA00023054"/>
    </source>
</evidence>
<feature type="compositionally biased region" description="Basic residues" evidence="12">
    <location>
        <begin position="1654"/>
        <end position="1667"/>
    </location>
</feature>
<dbReference type="PROSITE" id="PS50067">
    <property type="entry name" value="KINESIN_MOTOR_2"/>
    <property type="match status" value="1"/>
</dbReference>
<keyword evidence="2" id="KW-0963">Cytoplasm</keyword>
<dbReference type="GO" id="GO:0007018">
    <property type="term" value="P:microtubule-based movement"/>
    <property type="evidence" value="ECO:0007669"/>
    <property type="project" value="InterPro"/>
</dbReference>
<dbReference type="InterPro" id="IPR032405">
    <property type="entry name" value="Kinesin_assoc"/>
</dbReference>
<dbReference type="InterPro" id="IPR036961">
    <property type="entry name" value="Kinesin_motor_dom_sf"/>
</dbReference>
<evidence type="ECO:0000256" key="2">
    <source>
        <dbReference type="ARBA" id="ARBA00022490"/>
    </source>
</evidence>